<dbReference type="InterPro" id="IPR052160">
    <property type="entry name" value="Gypsy_RT_Integrase-like"/>
</dbReference>
<accession>A0A438C6T2</accession>
<evidence type="ECO:0000313" key="1">
    <source>
        <dbReference type="EMBL" id="RVW18626.1"/>
    </source>
</evidence>
<comment type="caution">
    <text evidence="1">The sequence shown here is derived from an EMBL/GenBank/DDBJ whole genome shotgun (WGS) entry which is preliminary data.</text>
</comment>
<proteinExistence type="predicted"/>
<evidence type="ECO:0008006" key="3">
    <source>
        <dbReference type="Google" id="ProtNLM"/>
    </source>
</evidence>
<gene>
    <name evidence="1" type="ORF">CK203_104256</name>
</gene>
<reference evidence="1 2" key="1">
    <citation type="journal article" date="2018" name="PLoS Genet.">
        <title>Population sequencing reveals clonal diversity and ancestral inbreeding in the grapevine cultivar Chardonnay.</title>
        <authorList>
            <person name="Roach M.J."/>
            <person name="Johnson D.L."/>
            <person name="Bohlmann J."/>
            <person name="van Vuuren H.J."/>
            <person name="Jones S.J."/>
            <person name="Pretorius I.S."/>
            <person name="Schmidt S.A."/>
            <person name="Borneman A.R."/>
        </authorList>
    </citation>
    <scope>NUCLEOTIDE SEQUENCE [LARGE SCALE GENOMIC DNA]</scope>
    <source>
        <strain evidence="2">cv. Chardonnay</strain>
        <tissue evidence="1">Leaf</tissue>
    </source>
</reference>
<organism evidence="1 2">
    <name type="scientific">Vitis vinifera</name>
    <name type="common">Grape</name>
    <dbReference type="NCBI Taxonomy" id="29760"/>
    <lineage>
        <taxon>Eukaryota</taxon>
        <taxon>Viridiplantae</taxon>
        <taxon>Streptophyta</taxon>
        <taxon>Embryophyta</taxon>
        <taxon>Tracheophyta</taxon>
        <taxon>Spermatophyta</taxon>
        <taxon>Magnoliopsida</taxon>
        <taxon>eudicotyledons</taxon>
        <taxon>Gunneridae</taxon>
        <taxon>Pentapetalae</taxon>
        <taxon>rosids</taxon>
        <taxon>Vitales</taxon>
        <taxon>Vitaceae</taxon>
        <taxon>Viteae</taxon>
        <taxon>Vitis</taxon>
    </lineage>
</organism>
<sequence length="196" mass="22446">MLFDQHSSTMVLDMMRGMYFMSGLGLGQRQHGPMEFVATVDHDTPFRLRFFLTEADYRVVPCDEYRDEMDMMSMSQSPRCLSLSLLRHSTCSGCLLLRSNLYRLSDKRGSCGNLWSTHGRHMLAHKIMRTGYFWLTMETDCCHFVQRCPECQIHGDLIHAPPSELHALTSPWPFSVWGIDIIGKIALKSSSVMSLS</sequence>
<dbReference type="Gene3D" id="1.10.340.70">
    <property type="match status" value="1"/>
</dbReference>
<dbReference type="Proteomes" id="UP000288805">
    <property type="component" value="Unassembled WGS sequence"/>
</dbReference>
<dbReference type="AlphaFoldDB" id="A0A438C6T2"/>
<protein>
    <recommendedName>
        <fullName evidence="3">Integrase zinc-binding domain-containing protein</fullName>
    </recommendedName>
</protein>
<dbReference type="EMBL" id="QGNW01002517">
    <property type="protein sequence ID" value="RVW18626.1"/>
    <property type="molecule type" value="Genomic_DNA"/>
</dbReference>
<evidence type="ECO:0000313" key="2">
    <source>
        <dbReference type="Proteomes" id="UP000288805"/>
    </source>
</evidence>
<dbReference type="PANTHER" id="PTHR47266">
    <property type="entry name" value="ENDONUCLEASE-RELATED"/>
    <property type="match status" value="1"/>
</dbReference>
<name>A0A438C6T2_VITVI</name>